<comment type="subunit">
    <text evidence="6">Component of the small ribosomal subunit. Mature ribosomes consist of a small (40S) and a large (60S) subunit. The 40S subunit contains about 33 different proteins and 1 molecule of RNA (18S). The 60S subunit contains about 49 different proteins and 3 molecules of RNA (25S, 5.8S and 5S).</text>
</comment>
<dbReference type="HAMAP" id="MF_03122">
    <property type="entry name" value="Ribosomal_eS1_euk"/>
    <property type="match status" value="1"/>
</dbReference>
<organism evidence="8 9">
    <name type="scientific">Tremella mesenterica</name>
    <name type="common">Jelly fungus</name>
    <dbReference type="NCBI Taxonomy" id="5217"/>
    <lineage>
        <taxon>Eukaryota</taxon>
        <taxon>Fungi</taxon>
        <taxon>Dikarya</taxon>
        <taxon>Basidiomycota</taxon>
        <taxon>Agaricomycotina</taxon>
        <taxon>Tremellomycetes</taxon>
        <taxon>Tremellales</taxon>
        <taxon>Tremellaceae</taxon>
        <taxon>Tremella</taxon>
    </lineage>
</organism>
<dbReference type="InterPro" id="IPR027500">
    <property type="entry name" value="Ribosomal_eS1_euk"/>
</dbReference>
<dbReference type="InterPro" id="IPR001593">
    <property type="entry name" value="Ribosomal_eS1"/>
</dbReference>
<dbReference type="FunCoup" id="A0A4Q1BSW4">
    <property type="interactions" value="478"/>
</dbReference>
<dbReference type="GO" id="GO:0006412">
    <property type="term" value="P:translation"/>
    <property type="evidence" value="ECO:0007669"/>
    <property type="project" value="UniProtKB-UniRule"/>
</dbReference>
<evidence type="ECO:0000256" key="1">
    <source>
        <dbReference type="ARBA" id="ARBA00004496"/>
    </source>
</evidence>
<keyword evidence="9" id="KW-1185">Reference proteome</keyword>
<evidence type="ECO:0000256" key="2">
    <source>
        <dbReference type="ARBA" id="ARBA00022490"/>
    </source>
</evidence>
<feature type="initiator methionine" description="Removed" evidence="6">
    <location>
        <position position="1"/>
    </location>
</feature>
<dbReference type="InterPro" id="IPR018281">
    <property type="entry name" value="Ribosomal_eS1_CS"/>
</dbReference>
<keyword evidence="2 6" id="KW-0963">Cytoplasm</keyword>
<dbReference type="GO" id="GO:0003735">
    <property type="term" value="F:structural constituent of ribosome"/>
    <property type="evidence" value="ECO:0007669"/>
    <property type="project" value="UniProtKB-UniRule"/>
</dbReference>
<evidence type="ECO:0000256" key="4">
    <source>
        <dbReference type="ARBA" id="ARBA00022990"/>
    </source>
</evidence>
<dbReference type="InParanoid" id="A0A4Q1BSW4"/>
<evidence type="ECO:0000256" key="3">
    <source>
        <dbReference type="ARBA" id="ARBA00022980"/>
    </source>
</evidence>
<accession>A0A4Q1BSW4</accession>
<dbReference type="STRING" id="5217.A0A4Q1BSW4"/>
<dbReference type="SMART" id="SM01397">
    <property type="entry name" value="Ribosomal_S3Ae"/>
    <property type="match status" value="1"/>
</dbReference>
<comment type="caution">
    <text evidence="8">The sequence shown here is derived from an EMBL/GenBank/DDBJ whole genome shotgun (WGS) entry which is preliminary data.</text>
</comment>
<proteinExistence type="inferred from homology"/>
<dbReference type="EMBL" id="SDIL01000012">
    <property type="protein sequence ID" value="RXK40992.1"/>
    <property type="molecule type" value="Genomic_DNA"/>
</dbReference>
<keyword evidence="4" id="KW-0007">Acetylation</keyword>
<dbReference type="GO" id="GO:0022627">
    <property type="term" value="C:cytosolic small ribosomal subunit"/>
    <property type="evidence" value="ECO:0007669"/>
    <property type="project" value="UniProtKB-UniRule"/>
</dbReference>
<dbReference type="OrthoDB" id="9834376at2759"/>
<name>A0A4Q1BSW4_TREME</name>
<evidence type="ECO:0000256" key="6">
    <source>
        <dbReference type="HAMAP-Rule" id="MF_03122"/>
    </source>
</evidence>
<keyword evidence="3 6" id="KW-0689">Ribosomal protein</keyword>
<dbReference type="PANTHER" id="PTHR11830">
    <property type="entry name" value="40S RIBOSOMAL PROTEIN S3A"/>
    <property type="match status" value="1"/>
</dbReference>
<evidence type="ECO:0000313" key="9">
    <source>
        <dbReference type="Proteomes" id="UP000289152"/>
    </source>
</evidence>
<keyword evidence="5 6" id="KW-0687">Ribonucleoprotein</keyword>
<comment type="subcellular location">
    <subcellularLocation>
        <location evidence="1 6">Cytoplasm</location>
    </subcellularLocation>
</comment>
<reference evidence="8 9" key="1">
    <citation type="submission" date="2016-06" db="EMBL/GenBank/DDBJ databases">
        <title>Evolution of pathogenesis and genome organization in the Tremellales.</title>
        <authorList>
            <person name="Cuomo C."/>
            <person name="Litvintseva A."/>
            <person name="Heitman J."/>
            <person name="Chen Y."/>
            <person name="Sun S."/>
            <person name="Springer D."/>
            <person name="Dromer F."/>
            <person name="Young S."/>
            <person name="Zeng Q."/>
            <person name="Chapman S."/>
            <person name="Gujja S."/>
            <person name="Saif S."/>
            <person name="Birren B."/>
        </authorList>
    </citation>
    <scope>NUCLEOTIDE SEQUENCE [LARGE SCALE GENOMIC DNA]</scope>
    <source>
        <strain evidence="8 9">ATCC 28783</strain>
    </source>
</reference>
<dbReference type="VEuPathDB" id="FungiDB:TREMEDRAFT_43796"/>
<sequence>MTSKHLLSLRFEMSQGLKNANDSLKGRVIELSLADLNNDQEQSFRKIKLRIEDVSGKNCLTSFFGMDFTTDKLRSIVRKWQTLIEASVDVRTTDGYVLRLFSIGFTKRAINQVKKTTYAQSSQIREIRAKMVEIMRREAEGGDLKELVQKFVPESIGREIEKASRNIFPLHNVYIRKAKIIRVPKMDMSKLLEQHGEAMDSATGATVIKSTGDFVEPEILASV</sequence>
<dbReference type="PROSITE" id="PS01191">
    <property type="entry name" value="RIBOSOMAL_S3AE"/>
    <property type="match status" value="1"/>
</dbReference>
<comment type="caution">
    <text evidence="6">Lacks conserved residue(s) required for the propagation of feature annotation.</text>
</comment>
<evidence type="ECO:0000256" key="5">
    <source>
        <dbReference type="ARBA" id="ARBA00023274"/>
    </source>
</evidence>
<gene>
    <name evidence="6" type="primary">RPS1</name>
    <name evidence="8" type="ORF">M231_01622</name>
</gene>
<dbReference type="AlphaFoldDB" id="A0A4Q1BSW4"/>
<dbReference type="Proteomes" id="UP000289152">
    <property type="component" value="Unassembled WGS sequence"/>
</dbReference>
<evidence type="ECO:0000256" key="7">
    <source>
        <dbReference type="RuleBase" id="RU000668"/>
    </source>
</evidence>
<evidence type="ECO:0000313" key="8">
    <source>
        <dbReference type="EMBL" id="RXK40992.1"/>
    </source>
</evidence>
<dbReference type="Pfam" id="PF01015">
    <property type="entry name" value="Ribosomal_S3Ae"/>
    <property type="match status" value="1"/>
</dbReference>
<comment type="similarity">
    <text evidence="6 7">Belongs to the eukaryotic ribosomal protein eS1 family.</text>
</comment>
<protein>
    <recommendedName>
        <fullName evidence="6">Small ribosomal subunit protein eS1</fullName>
    </recommendedName>
</protein>